<dbReference type="EMBL" id="BMHT01000002">
    <property type="protein sequence ID" value="GGF02855.1"/>
    <property type="molecule type" value="Genomic_DNA"/>
</dbReference>
<dbReference type="InterPro" id="IPR021330">
    <property type="entry name" value="DUF2939"/>
</dbReference>
<dbReference type="RefSeq" id="WP_188812141.1">
    <property type="nucleotide sequence ID" value="NZ_BMHT01000002.1"/>
</dbReference>
<protein>
    <recommendedName>
        <fullName evidence="3">DUF2939 domain-containing protein</fullName>
    </recommendedName>
</protein>
<reference evidence="2" key="1">
    <citation type="journal article" date="2019" name="Int. J. Syst. Evol. Microbiol.">
        <title>The Global Catalogue of Microorganisms (GCM) 10K type strain sequencing project: providing services to taxonomists for standard genome sequencing and annotation.</title>
        <authorList>
            <consortium name="The Broad Institute Genomics Platform"/>
            <consortium name="The Broad Institute Genome Sequencing Center for Infectious Disease"/>
            <person name="Wu L."/>
            <person name="Ma J."/>
        </authorList>
    </citation>
    <scope>NUCLEOTIDE SEQUENCE [LARGE SCALE GENOMIC DNA]</scope>
    <source>
        <strain evidence="2">CGMCC 1.15197</strain>
    </source>
</reference>
<accession>A0ABQ1TSP8</accession>
<organism evidence="1 2">
    <name type="scientific">Hymenobacter cavernae</name>
    <dbReference type="NCBI Taxonomy" id="2044852"/>
    <lineage>
        <taxon>Bacteria</taxon>
        <taxon>Pseudomonadati</taxon>
        <taxon>Bacteroidota</taxon>
        <taxon>Cytophagia</taxon>
        <taxon>Cytophagales</taxon>
        <taxon>Hymenobacteraceae</taxon>
        <taxon>Hymenobacter</taxon>
    </lineage>
</organism>
<evidence type="ECO:0000313" key="2">
    <source>
        <dbReference type="Proteomes" id="UP000632273"/>
    </source>
</evidence>
<comment type="caution">
    <text evidence="1">The sequence shown here is derived from an EMBL/GenBank/DDBJ whole genome shotgun (WGS) entry which is preliminary data.</text>
</comment>
<gene>
    <name evidence="1" type="ORF">GCM10011383_12200</name>
</gene>
<dbReference type="Proteomes" id="UP000632273">
    <property type="component" value="Unassembled WGS sequence"/>
</dbReference>
<name>A0ABQ1TSP8_9BACT</name>
<evidence type="ECO:0000313" key="1">
    <source>
        <dbReference type="EMBL" id="GGF02855.1"/>
    </source>
</evidence>
<sequence length="206" mass="22565">MKKVLVLLVLLGLLIGGYFYYRSLAAGPTYALMQAARAFQTHDVAGFEQYVDVRSVSSNLINQVADQSEALGIPGSNSLLLQGALQALRPQLAEVARQEVQHFVESGTPPNPDQLPSTPLGKVSVLGVVDNVVGASSRLKGIKYVRKDGDQALVGVELAQPRYDTTMVIELKMHNEGDHWQVKEIANARELVKRFAQLKKQELNSK</sequence>
<keyword evidence="2" id="KW-1185">Reference proteome</keyword>
<evidence type="ECO:0008006" key="3">
    <source>
        <dbReference type="Google" id="ProtNLM"/>
    </source>
</evidence>
<dbReference type="Pfam" id="PF11159">
    <property type="entry name" value="DUF2939"/>
    <property type="match status" value="1"/>
</dbReference>
<proteinExistence type="predicted"/>